<dbReference type="InterPro" id="IPR052462">
    <property type="entry name" value="SLIRP/GR-RBP-like"/>
</dbReference>
<reference evidence="4" key="1">
    <citation type="submission" date="2017-09" db="EMBL/GenBank/DDBJ databases">
        <title>Depth-based differentiation of microbial function through sediment-hosted aquifers and enrichment of novel symbionts in the deep terrestrial subsurface.</title>
        <authorList>
            <person name="Probst A.J."/>
            <person name="Ladd B."/>
            <person name="Jarett J.K."/>
            <person name="Geller-Mcgrath D.E."/>
            <person name="Sieber C.M.K."/>
            <person name="Emerson J.B."/>
            <person name="Anantharaman K."/>
            <person name="Thomas B.C."/>
            <person name="Malmstrom R."/>
            <person name="Stieglmeier M."/>
            <person name="Klingl A."/>
            <person name="Woyke T."/>
            <person name="Ryan C.M."/>
            <person name="Banfield J.F."/>
        </authorList>
    </citation>
    <scope>NUCLEOTIDE SEQUENCE [LARGE SCALE GENOMIC DNA]</scope>
</reference>
<dbReference type="PANTHER" id="PTHR48027">
    <property type="entry name" value="HETEROGENEOUS NUCLEAR RIBONUCLEOPROTEIN 87F-RELATED"/>
    <property type="match status" value="1"/>
</dbReference>
<dbReference type="SUPFAM" id="SSF54928">
    <property type="entry name" value="RNA-binding domain, RBD"/>
    <property type="match status" value="1"/>
</dbReference>
<dbReference type="GO" id="GO:0003723">
    <property type="term" value="F:RNA binding"/>
    <property type="evidence" value="ECO:0007669"/>
    <property type="project" value="UniProtKB-KW"/>
</dbReference>
<comment type="caution">
    <text evidence="3">The sequence shown here is derived from an EMBL/GenBank/DDBJ whole genome shotgun (WGS) entry which is preliminary data.</text>
</comment>
<dbReference type="Proteomes" id="UP000231098">
    <property type="component" value="Unassembled WGS sequence"/>
</dbReference>
<organism evidence="3 4">
    <name type="scientific">candidate division WWE3 bacterium CG08_land_8_20_14_0_20_41_15</name>
    <dbReference type="NCBI Taxonomy" id="1975086"/>
    <lineage>
        <taxon>Bacteria</taxon>
        <taxon>Katanobacteria</taxon>
    </lineage>
</organism>
<keyword evidence="1" id="KW-0694">RNA-binding</keyword>
<dbReference type="Pfam" id="PF00076">
    <property type="entry name" value="RRM_1"/>
    <property type="match status" value="1"/>
</dbReference>
<dbReference type="CDD" id="cd21608">
    <property type="entry name" value="RRM2_NsCP33_like"/>
    <property type="match status" value="1"/>
</dbReference>
<dbReference type="EMBL" id="PEYV01000001">
    <property type="protein sequence ID" value="PIS21945.1"/>
    <property type="molecule type" value="Genomic_DNA"/>
</dbReference>
<name>A0A2H0XAT1_UNCKA</name>
<dbReference type="SMART" id="SM00360">
    <property type="entry name" value="RRM"/>
    <property type="match status" value="1"/>
</dbReference>
<dbReference type="Gene3D" id="3.30.70.330">
    <property type="match status" value="1"/>
</dbReference>
<accession>A0A2H0XAT1</accession>
<proteinExistence type="predicted"/>
<dbReference type="InterPro" id="IPR048289">
    <property type="entry name" value="RRM2_NsCP33-like"/>
</dbReference>
<evidence type="ECO:0000313" key="4">
    <source>
        <dbReference type="Proteomes" id="UP000231098"/>
    </source>
</evidence>
<feature type="domain" description="RRM" evidence="2">
    <location>
        <begin position="3"/>
        <end position="81"/>
    </location>
</feature>
<dbReference type="AlphaFoldDB" id="A0A2H0XAT1"/>
<evidence type="ECO:0000259" key="2">
    <source>
        <dbReference type="PROSITE" id="PS50102"/>
    </source>
</evidence>
<evidence type="ECO:0000313" key="3">
    <source>
        <dbReference type="EMBL" id="PIS21945.1"/>
    </source>
</evidence>
<gene>
    <name evidence="3" type="ORF">COT51_00015</name>
</gene>
<dbReference type="InterPro" id="IPR012677">
    <property type="entry name" value="Nucleotide-bd_a/b_plait_sf"/>
</dbReference>
<protein>
    <submittedName>
        <fullName evidence="3">RNA-binding protein</fullName>
    </submittedName>
</protein>
<dbReference type="InterPro" id="IPR035979">
    <property type="entry name" value="RBD_domain_sf"/>
</dbReference>
<dbReference type="InterPro" id="IPR000504">
    <property type="entry name" value="RRM_dom"/>
</dbReference>
<dbReference type="PROSITE" id="PS50102">
    <property type="entry name" value="RRM"/>
    <property type="match status" value="1"/>
</dbReference>
<evidence type="ECO:0000256" key="1">
    <source>
        <dbReference type="ARBA" id="ARBA00022884"/>
    </source>
</evidence>
<sequence>MSTKLYVGNLPYSMTDDKLAELFAEAGEVVSATVITDRNSGRSKGFGFVEMASEADAKKAIELMNGKDLDGRPAVVNEARPKEPRNNF</sequence>